<organism evidence="5 6">
    <name type="scientific">Streptomyces malaysiensis</name>
    <dbReference type="NCBI Taxonomy" id="92644"/>
    <lineage>
        <taxon>Bacteria</taxon>
        <taxon>Bacillati</taxon>
        <taxon>Actinomycetota</taxon>
        <taxon>Actinomycetes</taxon>
        <taxon>Kitasatosporales</taxon>
        <taxon>Streptomycetaceae</taxon>
        <taxon>Streptomyces</taxon>
        <taxon>Streptomyces violaceusniger group</taxon>
    </lineage>
</organism>
<reference evidence="5 6" key="1">
    <citation type="submission" date="2020-11" db="EMBL/GenBank/DDBJ databases">
        <title>Complete genome sequence unveiled secondary metabolic potentials in Streptomyces solisilvae HNM0141.</title>
        <authorList>
            <person name="Huang X."/>
        </authorList>
    </citation>
    <scope>NUCLEOTIDE SEQUENCE [LARGE SCALE GENOMIC DNA]</scope>
    <source>
        <strain evidence="5 6">HNM0141</strain>
    </source>
</reference>
<dbReference type="PROSITE" id="PS50977">
    <property type="entry name" value="HTH_TETR_2"/>
    <property type="match status" value="1"/>
</dbReference>
<dbReference type="InterPro" id="IPR036271">
    <property type="entry name" value="Tet_transcr_reg_TetR-rel_C_sf"/>
</dbReference>
<accession>A0ABX6VZA9</accession>
<protein>
    <submittedName>
        <fullName evidence="5">TetR family transcriptional regulator</fullName>
    </submittedName>
</protein>
<proteinExistence type="predicted"/>
<feature type="region of interest" description="Disordered" evidence="3">
    <location>
        <begin position="93"/>
        <end position="116"/>
    </location>
</feature>
<evidence type="ECO:0000256" key="1">
    <source>
        <dbReference type="ARBA" id="ARBA00023125"/>
    </source>
</evidence>
<evidence type="ECO:0000313" key="5">
    <source>
        <dbReference type="EMBL" id="QPI54645.1"/>
    </source>
</evidence>
<evidence type="ECO:0000256" key="2">
    <source>
        <dbReference type="PROSITE-ProRule" id="PRU00335"/>
    </source>
</evidence>
<feature type="compositionally biased region" description="Low complexity" evidence="3">
    <location>
        <begin position="7"/>
        <end position="31"/>
    </location>
</feature>
<dbReference type="Pfam" id="PF17940">
    <property type="entry name" value="TetR_C_31"/>
    <property type="match status" value="1"/>
</dbReference>
<evidence type="ECO:0000259" key="4">
    <source>
        <dbReference type="PROSITE" id="PS50977"/>
    </source>
</evidence>
<dbReference type="InterPro" id="IPR001647">
    <property type="entry name" value="HTH_TetR"/>
</dbReference>
<evidence type="ECO:0000313" key="6">
    <source>
        <dbReference type="Proteomes" id="UP000663421"/>
    </source>
</evidence>
<evidence type="ECO:0000256" key="3">
    <source>
        <dbReference type="SAM" id="MobiDB-lite"/>
    </source>
</evidence>
<dbReference type="Gene3D" id="1.10.357.10">
    <property type="entry name" value="Tetracycline Repressor, domain 2"/>
    <property type="match status" value="1"/>
</dbReference>
<sequence length="226" mass="23735">MTDDRTAASAASAAAAPGSASASSAPSAASASRAELIADTALALLAERGMRGLTHRAVDEAAGLPLGSTSNHARTRAALLKAAVRRLAQREAEVLAPDEMPRPSGAPPDEADPVAGPADALSLALHRSLTTQRDLLIARYELALEATRRPELREFYDATGRGFREPLEAMMTALGSTEPRRHARSLVAWCEGLMFSCIAGADHDAVPDRAALRTGFEELLRGMLDG</sequence>
<dbReference type="SUPFAM" id="SSF46689">
    <property type="entry name" value="Homeodomain-like"/>
    <property type="match status" value="1"/>
</dbReference>
<feature type="domain" description="HTH tetR-type" evidence="4">
    <location>
        <begin position="31"/>
        <end position="91"/>
    </location>
</feature>
<gene>
    <name evidence="5" type="ORF">I1A49_06635</name>
</gene>
<keyword evidence="1 2" id="KW-0238">DNA-binding</keyword>
<dbReference type="Proteomes" id="UP000663421">
    <property type="component" value="Chromosome"/>
</dbReference>
<feature type="DNA-binding region" description="H-T-H motif" evidence="2">
    <location>
        <begin position="54"/>
        <end position="73"/>
    </location>
</feature>
<dbReference type="EMBL" id="CP065050">
    <property type="protein sequence ID" value="QPI54645.1"/>
    <property type="molecule type" value="Genomic_DNA"/>
</dbReference>
<dbReference type="InterPro" id="IPR009057">
    <property type="entry name" value="Homeodomain-like_sf"/>
</dbReference>
<feature type="region of interest" description="Disordered" evidence="3">
    <location>
        <begin position="1"/>
        <end position="31"/>
    </location>
</feature>
<dbReference type="SUPFAM" id="SSF48498">
    <property type="entry name" value="Tetracyclin repressor-like, C-terminal domain"/>
    <property type="match status" value="1"/>
</dbReference>
<keyword evidence="6" id="KW-1185">Reference proteome</keyword>
<name>A0ABX6VZA9_STRMQ</name>
<dbReference type="InterPro" id="IPR041583">
    <property type="entry name" value="TetR_C_31"/>
</dbReference>